<keyword evidence="9" id="KW-1185">Reference proteome</keyword>
<feature type="compositionally biased region" description="Basic residues" evidence="6">
    <location>
        <begin position="1037"/>
        <end position="1046"/>
    </location>
</feature>
<organism evidence="8 9">
    <name type="scientific">Prorocentrum cordatum</name>
    <dbReference type="NCBI Taxonomy" id="2364126"/>
    <lineage>
        <taxon>Eukaryota</taxon>
        <taxon>Sar</taxon>
        <taxon>Alveolata</taxon>
        <taxon>Dinophyceae</taxon>
        <taxon>Prorocentrales</taxon>
        <taxon>Prorocentraceae</taxon>
        <taxon>Prorocentrum</taxon>
    </lineage>
</organism>
<evidence type="ECO:0000256" key="4">
    <source>
        <dbReference type="PROSITE-ProRule" id="PRU00508"/>
    </source>
</evidence>
<feature type="compositionally biased region" description="Low complexity" evidence="6">
    <location>
        <begin position="1130"/>
        <end position="1139"/>
    </location>
</feature>
<comment type="catalytic activity">
    <reaction evidence="5">
        <text>S-ubiquitinyl-[E2 ubiquitin-conjugating enzyme]-L-cysteine + [acceptor protein]-L-lysine = [E2 ubiquitin-conjugating enzyme]-L-cysteine + N(6)-ubiquitinyl-[acceptor protein]-L-lysine.</text>
        <dbReference type="EC" id="2.3.2.27"/>
    </reaction>
</comment>
<keyword evidence="5" id="KW-0808">Transferase</keyword>
<feature type="domain" description="UBR-type" evidence="7">
    <location>
        <begin position="54"/>
        <end position="124"/>
    </location>
</feature>
<feature type="compositionally biased region" description="Low complexity" evidence="6">
    <location>
        <begin position="809"/>
        <end position="821"/>
    </location>
</feature>
<protein>
    <recommendedName>
        <fullName evidence="5">E3 ubiquitin-protein ligase</fullName>
        <ecNumber evidence="5">2.3.2.27</ecNumber>
    </recommendedName>
</protein>
<dbReference type="EMBL" id="CAUYUJ010001878">
    <property type="protein sequence ID" value="CAK0798031.1"/>
    <property type="molecule type" value="Genomic_DNA"/>
</dbReference>
<dbReference type="Gene3D" id="2.10.110.30">
    <property type="match status" value="1"/>
</dbReference>
<evidence type="ECO:0000256" key="1">
    <source>
        <dbReference type="ARBA" id="ARBA00022723"/>
    </source>
</evidence>
<dbReference type="SMART" id="SM00396">
    <property type="entry name" value="ZnF_UBR1"/>
    <property type="match status" value="1"/>
</dbReference>
<evidence type="ECO:0000256" key="3">
    <source>
        <dbReference type="ARBA" id="ARBA00022833"/>
    </source>
</evidence>
<keyword evidence="2 5" id="KW-0863">Zinc-finger</keyword>
<evidence type="ECO:0000256" key="5">
    <source>
        <dbReference type="RuleBase" id="RU366018"/>
    </source>
</evidence>
<evidence type="ECO:0000256" key="6">
    <source>
        <dbReference type="SAM" id="MobiDB-lite"/>
    </source>
</evidence>
<comment type="function">
    <text evidence="5">Ubiquitin ligase protein which is a component of the N-end rule pathway. Recognizes and binds to proteins bearing specific N-terminal residues that are destabilizing according to the N-end rule, leading to their ubiquitination and subsequent degradation.</text>
</comment>
<keyword evidence="3 5" id="KW-0862">Zinc</keyword>
<comment type="similarity">
    <text evidence="5">Belongs to the E3 ubiquitin-protein ligase UBR1-like family.</text>
</comment>
<evidence type="ECO:0000259" key="7">
    <source>
        <dbReference type="PROSITE" id="PS51157"/>
    </source>
</evidence>
<proteinExistence type="inferred from homology"/>
<feature type="compositionally biased region" description="Low complexity" evidence="6">
    <location>
        <begin position="996"/>
        <end position="1029"/>
    </location>
</feature>
<reference evidence="8" key="1">
    <citation type="submission" date="2023-10" db="EMBL/GenBank/DDBJ databases">
        <authorList>
            <person name="Chen Y."/>
            <person name="Shah S."/>
            <person name="Dougan E. K."/>
            <person name="Thang M."/>
            <person name="Chan C."/>
        </authorList>
    </citation>
    <scope>NUCLEOTIDE SEQUENCE [LARGE SCALE GENOMIC DNA]</scope>
</reference>
<name>A0ABN9Q4S1_9DINO</name>
<accession>A0ABN9Q4S1</accession>
<gene>
    <name evidence="8" type="ORF">PCOR1329_LOCUS6938</name>
</gene>
<feature type="compositionally biased region" description="Low complexity" evidence="6">
    <location>
        <begin position="1107"/>
        <end position="1119"/>
    </location>
</feature>
<comment type="caution">
    <text evidence="8">The sequence shown here is derived from an EMBL/GenBank/DDBJ whole genome shotgun (WGS) entry which is preliminary data.</text>
</comment>
<sequence length="1139" mass="122968">MAEVPASEEVFFVQVEEDPRGTVFDKSVWLHRLLGQDASAEWQRLAVPDGAAAACCPVQWGENDLAFRCEDCQADSSCAVCPECLFDADHAGHAVKLIRTSSGCCDCGDASSWKPEGFCSRHRAVGEDEDSERALLSLPRGVRERCVPVLAEAVAFADGLVMSLVAGGGATSDGDQPPAEPEAVQQAAQLEECLVWLRSLGEASPGLRYALRAALTPRLTAWVQGAACCPVLRQSLYTFFVAVTQQSPKLKLALAVSFLEAYDRLLAGLENRRREPSRPSLASLTVQLFSIPEVGLALCEGHDVVPRLCGLASDGVRRLEEHEATLAALKEATLAVHPSRSQQTQQQLRDMERRIQNLTQQVTMVYHDLEFVLQHRAAAQFVLQHQPSRRALLQLLSSQWRLNPQRRELREHVLFEAETWRTAFFLEQGLERTLQTLELTVRQAPWEQSSAWHGELLAELRVRGAPGAASGSSFHLRLLRHLVLSLPLEALAAALQGSGAQGQPPLAAWLALFPAADLALMLQHAAGAYLFSSEVRAGLWVRNGGGLRSQAELYGDCNWQSQDLAVVQFAAALLGLHGSPGHEPAALLQGLGRERLGEDPEESAREASLEAFWELASRAAAEAWQLGVCAAHRGSPEYAGEAARRALRRWILHALASRALSASALREQLPWGWQDCPAVDEVVREVATSKVGEDGALKFELKQDSWSGFDCLLMVRGQRLPPEAEENAAKHKSDLLGPVRERGTCQVWRDAVLAALDRPCLRAALSELVCRRGSARAESAAPPGTGALLWALKMLDMLQALGRARREAPAPGAAGVAPGAAAAGGGEAPQEAFEEALAALRGLKEKETGTVGHVCSRVLARSQAPEPTTVAQDDMDVDEEPGESVLYCDVCREASRPDDPICLLAHSCRTTALERLARHRDFAGPSLAVSTCGHLVHASCVRKHREYFQSQRSQESLFHLSRPGPGSVLCPMCRTLSSCVLPVLPARPLFQAPQEPSGLGSTAPAGGSSPSGAATCPATLPGAPTRRPLASPPPSRRSSRGARRRGGPPPGSCPQTSARPWCRPLCCRCWWPLPRRPRRSCRARGGAARPSTPCFCGCGRRWPPAAAAAAPRSATRAGPWRSRPESAGLRRSSARSSRS</sequence>
<dbReference type="PROSITE" id="PS51157">
    <property type="entry name" value="ZF_UBR"/>
    <property type="match status" value="1"/>
</dbReference>
<dbReference type="InterPro" id="IPR039164">
    <property type="entry name" value="UBR1-like"/>
</dbReference>
<dbReference type="Proteomes" id="UP001189429">
    <property type="component" value="Unassembled WGS sequence"/>
</dbReference>
<dbReference type="PANTHER" id="PTHR21497">
    <property type="entry name" value="UBIQUITIN LIGASE E3 ALPHA-RELATED"/>
    <property type="match status" value="1"/>
</dbReference>
<feature type="region of interest" description="Disordered" evidence="6">
    <location>
        <begin position="1107"/>
        <end position="1139"/>
    </location>
</feature>
<comment type="pathway">
    <text evidence="5">Protein modification; protein ubiquitination.</text>
</comment>
<feature type="region of interest" description="Disordered" evidence="6">
    <location>
        <begin position="809"/>
        <end position="828"/>
    </location>
</feature>
<feature type="region of interest" description="Disordered" evidence="6">
    <location>
        <begin position="994"/>
        <end position="1057"/>
    </location>
</feature>
<evidence type="ECO:0000313" key="9">
    <source>
        <dbReference type="Proteomes" id="UP001189429"/>
    </source>
</evidence>
<dbReference type="InterPro" id="IPR003126">
    <property type="entry name" value="Znf_UBR"/>
</dbReference>
<keyword evidence="1 5" id="KW-0479">Metal-binding</keyword>
<keyword evidence="5" id="KW-0833">Ubl conjugation pathway</keyword>
<evidence type="ECO:0000256" key="2">
    <source>
        <dbReference type="ARBA" id="ARBA00022771"/>
    </source>
</evidence>
<evidence type="ECO:0000313" key="8">
    <source>
        <dbReference type="EMBL" id="CAK0798031.1"/>
    </source>
</evidence>
<feature type="zinc finger region" description="UBR-type" evidence="4">
    <location>
        <begin position="54"/>
        <end position="124"/>
    </location>
</feature>
<dbReference type="Pfam" id="PF02207">
    <property type="entry name" value="zf-UBR"/>
    <property type="match status" value="1"/>
</dbReference>
<dbReference type="CDD" id="cd19673">
    <property type="entry name" value="UBR-box_UBR3"/>
    <property type="match status" value="1"/>
</dbReference>
<dbReference type="PANTHER" id="PTHR21497:SF24">
    <property type="entry name" value="E3 UBIQUITIN-PROTEIN LIGASE UBR1"/>
    <property type="match status" value="1"/>
</dbReference>
<dbReference type="EC" id="2.3.2.27" evidence="5"/>